<gene>
    <name evidence="10" type="ORF">RHODGE_RHODGE_02527</name>
</gene>
<name>A0A447CVZ8_9BRAD</name>
<accession>A0A447CVZ8</accession>
<feature type="region of interest" description="Disordered" evidence="7">
    <location>
        <begin position="1"/>
        <end position="20"/>
    </location>
</feature>
<keyword evidence="5 8" id="KW-1133">Transmembrane helix</keyword>
<dbReference type="InterPro" id="IPR050256">
    <property type="entry name" value="Glycosyltransferase_2"/>
</dbReference>
<keyword evidence="4 8" id="KW-0812">Transmembrane</keyword>
<feature type="transmembrane region" description="Helical" evidence="8">
    <location>
        <begin position="262"/>
        <end position="280"/>
    </location>
</feature>
<dbReference type="CDD" id="cd04187">
    <property type="entry name" value="DPM1_like_bac"/>
    <property type="match status" value="1"/>
</dbReference>
<dbReference type="GO" id="GO:0016757">
    <property type="term" value="F:glycosyltransferase activity"/>
    <property type="evidence" value="ECO:0007669"/>
    <property type="project" value="UniProtKB-KW"/>
</dbReference>
<feature type="domain" description="Glycosyltransferase 2-like" evidence="9">
    <location>
        <begin position="30"/>
        <end position="179"/>
    </location>
</feature>
<sequence>MTSGEPALRPDAGTDPSGTAATTRAAAGLSIVMPVYNEAEGLAALHQRLVAVATGLRRRWGLACEVVYVDDGSRDASLAVATALPADGIDVQVVALSRNFGKEAALLAGLEHARLGAVLFMDSDGQHPPAMVERLAGHWIEDGYDVVFTAKAHRKTESLPRRLSGHAFYSLINWGSRHKIPEDAGDFRLLSPRAAAALRRLPERNRFFKGLASWIGFRQLRIDYEPAAREHGASSWNIGALIGLSIEGLTAFSVAPLRIASLLGLALAATALLFGLKILVEALVFGTDVPGYPSLVVGLMVIGGVQLLMIGVMGEYIAKILSETKGRPVYFVAEHQVKRADTTPAPAETAPPIAAAAEGGASVPEHRA</sequence>
<evidence type="ECO:0000256" key="8">
    <source>
        <dbReference type="SAM" id="Phobius"/>
    </source>
</evidence>
<evidence type="ECO:0000256" key="3">
    <source>
        <dbReference type="ARBA" id="ARBA00022679"/>
    </source>
</evidence>
<dbReference type="SUPFAM" id="SSF53448">
    <property type="entry name" value="Nucleotide-diphospho-sugar transferases"/>
    <property type="match status" value="1"/>
</dbReference>
<evidence type="ECO:0000256" key="6">
    <source>
        <dbReference type="ARBA" id="ARBA00023136"/>
    </source>
</evidence>
<keyword evidence="3" id="KW-0808">Transferase</keyword>
<feature type="compositionally biased region" description="Low complexity" evidence="7">
    <location>
        <begin position="342"/>
        <end position="361"/>
    </location>
</feature>
<feature type="transmembrane region" description="Helical" evidence="8">
    <location>
        <begin position="236"/>
        <end position="255"/>
    </location>
</feature>
<organism evidence="10 11">
    <name type="scientific">Rhodoplanes serenus</name>
    <dbReference type="NCBI Taxonomy" id="200615"/>
    <lineage>
        <taxon>Bacteria</taxon>
        <taxon>Pseudomonadati</taxon>
        <taxon>Pseudomonadota</taxon>
        <taxon>Alphaproteobacteria</taxon>
        <taxon>Hyphomicrobiales</taxon>
        <taxon>Nitrobacteraceae</taxon>
        <taxon>Rhodoplanes</taxon>
    </lineage>
</organism>
<dbReference type="InterPro" id="IPR001173">
    <property type="entry name" value="Glyco_trans_2-like"/>
</dbReference>
<proteinExistence type="predicted"/>
<keyword evidence="2" id="KW-0328">Glycosyltransferase</keyword>
<comment type="caution">
    <text evidence="10">The sequence shown here is derived from an EMBL/GenBank/DDBJ whole genome shotgun (WGS) entry which is preliminary data.</text>
</comment>
<dbReference type="EMBL" id="UWOC01000146">
    <property type="protein sequence ID" value="VCU09355.1"/>
    <property type="molecule type" value="Genomic_DNA"/>
</dbReference>
<evidence type="ECO:0000256" key="4">
    <source>
        <dbReference type="ARBA" id="ARBA00022692"/>
    </source>
</evidence>
<keyword evidence="11" id="KW-1185">Reference proteome</keyword>
<evidence type="ECO:0000256" key="1">
    <source>
        <dbReference type="ARBA" id="ARBA00004141"/>
    </source>
</evidence>
<dbReference type="AlphaFoldDB" id="A0A447CVZ8"/>
<evidence type="ECO:0000256" key="7">
    <source>
        <dbReference type="SAM" id="MobiDB-lite"/>
    </source>
</evidence>
<feature type="region of interest" description="Disordered" evidence="7">
    <location>
        <begin position="341"/>
        <end position="368"/>
    </location>
</feature>
<dbReference type="PANTHER" id="PTHR48090:SF1">
    <property type="entry name" value="PROPHAGE BACTOPRENOL GLUCOSYL TRANSFERASE HOMOLOG"/>
    <property type="match status" value="1"/>
</dbReference>
<evidence type="ECO:0000313" key="11">
    <source>
        <dbReference type="Proteomes" id="UP000289200"/>
    </source>
</evidence>
<dbReference type="RefSeq" id="WP_129609267.1">
    <property type="nucleotide sequence ID" value="NZ_UWOC01000146.1"/>
</dbReference>
<evidence type="ECO:0000256" key="5">
    <source>
        <dbReference type="ARBA" id="ARBA00022989"/>
    </source>
</evidence>
<evidence type="ECO:0000313" key="10">
    <source>
        <dbReference type="EMBL" id="VCU09355.1"/>
    </source>
</evidence>
<evidence type="ECO:0000256" key="2">
    <source>
        <dbReference type="ARBA" id="ARBA00022676"/>
    </source>
</evidence>
<keyword evidence="6 8" id="KW-0472">Membrane</keyword>
<dbReference type="PANTHER" id="PTHR48090">
    <property type="entry name" value="UNDECAPRENYL-PHOSPHATE 4-DEOXY-4-FORMAMIDO-L-ARABINOSE TRANSFERASE-RELATED"/>
    <property type="match status" value="1"/>
</dbReference>
<reference evidence="11" key="1">
    <citation type="submission" date="2018-10" db="EMBL/GenBank/DDBJ databases">
        <authorList>
            <person name="Peiro R."/>
            <person name="Begona"/>
            <person name="Cbmso G."/>
            <person name="Lopez M."/>
            <person name="Gonzalez S."/>
            <person name="Sacristan E."/>
            <person name="Castillo E."/>
        </authorList>
    </citation>
    <scope>NUCLEOTIDE SEQUENCE [LARGE SCALE GENOMIC DNA]</scope>
</reference>
<evidence type="ECO:0000259" key="9">
    <source>
        <dbReference type="Pfam" id="PF00535"/>
    </source>
</evidence>
<dbReference type="InterPro" id="IPR029044">
    <property type="entry name" value="Nucleotide-diphossugar_trans"/>
</dbReference>
<dbReference type="GO" id="GO:0005886">
    <property type="term" value="C:plasma membrane"/>
    <property type="evidence" value="ECO:0007669"/>
    <property type="project" value="TreeGrafter"/>
</dbReference>
<protein>
    <submittedName>
        <fullName evidence="10">Glycosyltransferase</fullName>
    </submittedName>
</protein>
<dbReference type="Proteomes" id="UP000289200">
    <property type="component" value="Unassembled WGS sequence"/>
</dbReference>
<comment type="subcellular location">
    <subcellularLocation>
        <location evidence="1">Membrane</location>
        <topology evidence="1">Multi-pass membrane protein</topology>
    </subcellularLocation>
</comment>
<feature type="transmembrane region" description="Helical" evidence="8">
    <location>
        <begin position="292"/>
        <end position="318"/>
    </location>
</feature>
<dbReference type="Pfam" id="PF00535">
    <property type="entry name" value="Glycos_transf_2"/>
    <property type="match status" value="1"/>
</dbReference>
<dbReference type="Gene3D" id="3.90.550.10">
    <property type="entry name" value="Spore Coat Polysaccharide Biosynthesis Protein SpsA, Chain A"/>
    <property type="match status" value="1"/>
</dbReference>
<dbReference type="OrthoDB" id="9807795at2"/>